<evidence type="ECO:0000256" key="1">
    <source>
        <dbReference type="SAM" id="Coils"/>
    </source>
</evidence>
<feature type="compositionally biased region" description="Basic residues" evidence="2">
    <location>
        <begin position="358"/>
        <end position="367"/>
    </location>
</feature>
<dbReference type="PANTHER" id="PTHR42032:SF1">
    <property type="entry name" value="YALI0E30679P"/>
    <property type="match status" value="1"/>
</dbReference>
<keyword evidence="1" id="KW-0175">Coiled coil</keyword>
<dbReference type="EMBL" id="KV440990">
    <property type="protein sequence ID" value="OAD69868.1"/>
    <property type="molecule type" value="Genomic_DNA"/>
</dbReference>
<feature type="compositionally biased region" description="Polar residues" evidence="2">
    <location>
        <begin position="403"/>
        <end position="420"/>
    </location>
</feature>
<accession>A0A167L920</accession>
<feature type="region of interest" description="Disordered" evidence="2">
    <location>
        <begin position="1"/>
        <end position="44"/>
    </location>
</feature>
<dbReference type="VEuPathDB" id="FungiDB:PHYBLDRAFT_149052"/>
<feature type="compositionally biased region" description="Polar residues" evidence="2">
    <location>
        <begin position="23"/>
        <end position="37"/>
    </location>
</feature>
<dbReference type="PANTHER" id="PTHR42032">
    <property type="entry name" value="YALI0E30679P"/>
    <property type="match status" value="1"/>
</dbReference>
<dbReference type="InParanoid" id="A0A167L920"/>
<name>A0A167L920_PHYB8</name>
<sequence>MTYYEEDQDDVPQRRVPSKASRQRSFLRTPMPNQAKSQPAAPTAQASEEFSTAISWPILLAVIPTLGAFIAGSAEVWSDFIMILLILYYVYKWITVPWSYYESARSRRMIHQNATSYADPLDDRKRGTEFERRRQLAYELRRHELMGLVWVIASPALAGYTLQYSRYFLSNYDKYVSSFNVTVFVFAASLKPLAHVMLLLRERTLYLQSEMQIQETETQRLQRKLEMMEEELIGLRKAFATKKDLGQATEGLVPTLEQLTKAMRRCEKKETALRSWSEEQFTVVDKKVREFDQFICYRIEQDQRKSTQRAVATLLFLPLNITFWVAKRMTRLLPIPRALLGSSSTPTRGAKPSALAPHRPHRYRSRNSHATPSRHLTHPDLTASSPDQFGMFYGDTLPEPEQTEQVYSGEESLNSFDQHN</sequence>
<organism evidence="4 5">
    <name type="scientific">Phycomyces blakesleeanus (strain ATCC 8743b / DSM 1359 / FGSC 10004 / NBRC 33097 / NRRL 1555)</name>
    <dbReference type="NCBI Taxonomy" id="763407"/>
    <lineage>
        <taxon>Eukaryota</taxon>
        <taxon>Fungi</taxon>
        <taxon>Fungi incertae sedis</taxon>
        <taxon>Mucoromycota</taxon>
        <taxon>Mucoromycotina</taxon>
        <taxon>Mucoromycetes</taxon>
        <taxon>Mucorales</taxon>
        <taxon>Phycomycetaceae</taxon>
        <taxon>Phycomyces</taxon>
    </lineage>
</organism>
<evidence type="ECO:0000313" key="5">
    <source>
        <dbReference type="Proteomes" id="UP000077315"/>
    </source>
</evidence>
<proteinExistence type="predicted"/>
<evidence type="ECO:0000256" key="3">
    <source>
        <dbReference type="SAM" id="Phobius"/>
    </source>
</evidence>
<dbReference type="STRING" id="763407.A0A167L920"/>
<dbReference type="OrthoDB" id="10263751at2759"/>
<evidence type="ECO:0000313" key="4">
    <source>
        <dbReference type="EMBL" id="OAD69868.1"/>
    </source>
</evidence>
<keyword evidence="3" id="KW-1133">Transmembrane helix</keyword>
<feature type="transmembrane region" description="Helical" evidence="3">
    <location>
        <begin position="175"/>
        <end position="200"/>
    </location>
</feature>
<keyword evidence="3" id="KW-0472">Membrane</keyword>
<keyword evidence="5" id="KW-1185">Reference proteome</keyword>
<dbReference type="AlphaFoldDB" id="A0A167L920"/>
<dbReference type="GeneID" id="28993114"/>
<feature type="region of interest" description="Disordered" evidence="2">
    <location>
        <begin position="339"/>
        <end position="420"/>
    </location>
</feature>
<feature type="transmembrane region" description="Helical" evidence="3">
    <location>
        <begin position="80"/>
        <end position="101"/>
    </location>
</feature>
<feature type="transmembrane region" description="Helical" evidence="3">
    <location>
        <begin position="54"/>
        <end position="74"/>
    </location>
</feature>
<dbReference type="RefSeq" id="XP_018287908.1">
    <property type="nucleotide sequence ID" value="XM_018432208.1"/>
</dbReference>
<feature type="compositionally biased region" description="Acidic residues" evidence="2">
    <location>
        <begin position="1"/>
        <end position="10"/>
    </location>
</feature>
<dbReference type="Proteomes" id="UP000077315">
    <property type="component" value="Unassembled WGS sequence"/>
</dbReference>
<reference evidence="5" key="1">
    <citation type="submission" date="2015-06" db="EMBL/GenBank/DDBJ databases">
        <title>Expansion of signal transduction pathways in fungi by whole-genome duplication.</title>
        <authorList>
            <consortium name="DOE Joint Genome Institute"/>
            <person name="Corrochano L.M."/>
            <person name="Kuo A."/>
            <person name="Marcet-Houben M."/>
            <person name="Polaino S."/>
            <person name="Salamov A."/>
            <person name="Villalobos J.M."/>
            <person name="Alvarez M.I."/>
            <person name="Avalos J."/>
            <person name="Benito E.P."/>
            <person name="Benoit I."/>
            <person name="Burger G."/>
            <person name="Camino L.P."/>
            <person name="Canovas D."/>
            <person name="Cerda-Olmedo E."/>
            <person name="Cheng J.-F."/>
            <person name="Dominguez A."/>
            <person name="Elias M."/>
            <person name="Eslava A.P."/>
            <person name="Glaser F."/>
            <person name="Grimwood J."/>
            <person name="Gutierrez G."/>
            <person name="Heitman J."/>
            <person name="Henrissat B."/>
            <person name="Iturriaga E.A."/>
            <person name="Lang B.F."/>
            <person name="Lavin J.L."/>
            <person name="Lee S."/>
            <person name="Li W."/>
            <person name="Lindquist E."/>
            <person name="Lopez-Garcia S."/>
            <person name="Luque E.M."/>
            <person name="Marcos A.T."/>
            <person name="Martin J."/>
            <person name="McCluskey K."/>
            <person name="Medina H.R."/>
            <person name="Miralles-Duran A."/>
            <person name="Miyazaki A."/>
            <person name="Munoz-Torres E."/>
            <person name="Oguiza J.A."/>
            <person name="Ohm R."/>
            <person name="Olmedo M."/>
            <person name="Orejas M."/>
            <person name="Ortiz-Castellanos L."/>
            <person name="Pisabarro A.G."/>
            <person name="Rodriguez-Romero J."/>
            <person name="Ruiz-Herrera J."/>
            <person name="Ruiz-Vazquez R."/>
            <person name="Sanz C."/>
            <person name="Schackwitz W."/>
            <person name="Schmutz J."/>
            <person name="Shahriari M."/>
            <person name="Shelest E."/>
            <person name="Silva-Franco F."/>
            <person name="Soanes D."/>
            <person name="Syed K."/>
            <person name="Tagua V.G."/>
            <person name="Talbot N.J."/>
            <person name="Thon M."/>
            <person name="De vries R.P."/>
            <person name="Wiebenga A."/>
            <person name="Yadav J.S."/>
            <person name="Braun E.L."/>
            <person name="Baker S."/>
            <person name="Garre V."/>
            <person name="Horwitz B."/>
            <person name="Torres-Martinez S."/>
            <person name="Idnurm A."/>
            <person name="Herrera-Estrella A."/>
            <person name="Gabaldon T."/>
            <person name="Grigoriev I.V."/>
        </authorList>
    </citation>
    <scope>NUCLEOTIDE SEQUENCE [LARGE SCALE GENOMIC DNA]</scope>
    <source>
        <strain evidence="5">NRRL 1555(-)</strain>
    </source>
</reference>
<gene>
    <name evidence="4" type="ORF">PHYBLDRAFT_149052</name>
</gene>
<evidence type="ECO:0000256" key="2">
    <source>
        <dbReference type="SAM" id="MobiDB-lite"/>
    </source>
</evidence>
<keyword evidence="3" id="KW-0812">Transmembrane</keyword>
<protein>
    <submittedName>
        <fullName evidence="4">Uncharacterized protein</fullName>
    </submittedName>
</protein>
<feature type="coiled-coil region" evidence="1">
    <location>
        <begin position="211"/>
        <end position="279"/>
    </location>
</feature>